<dbReference type="GO" id="GO:0005524">
    <property type="term" value="F:ATP binding"/>
    <property type="evidence" value="ECO:0007669"/>
    <property type="project" value="UniProtKB-KW"/>
</dbReference>
<feature type="transmembrane region" description="Helical" evidence="18">
    <location>
        <begin position="925"/>
        <end position="941"/>
    </location>
</feature>
<feature type="binding site" evidence="16">
    <location>
        <position position="835"/>
    </location>
    <ligand>
        <name>Mg(2+)</name>
        <dbReference type="ChEBI" id="CHEBI:18420"/>
    </ligand>
</feature>
<evidence type="ECO:0000256" key="15">
    <source>
        <dbReference type="PIRSR" id="PIRSR606539-2"/>
    </source>
</evidence>
<keyword evidence="11 18" id="KW-1133">Transmembrane helix</keyword>
<dbReference type="InterPro" id="IPR023214">
    <property type="entry name" value="HAD_sf"/>
</dbReference>
<organism evidence="20 21">
    <name type="scientific">Albugo candida</name>
    <dbReference type="NCBI Taxonomy" id="65357"/>
    <lineage>
        <taxon>Eukaryota</taxon>
        <taxon>Sar</taxon>
        <taxon>Stramenopiles</taxon>
        <taxon>Oomycota</taxon>
        <taxon>Peronosporomycetes</taxon>
        <taxon>Albuginales</taxon>
        <taxon>Albuginaceae</taxon>
        <taxon>Albugo</taxon>
    </lineage>
</organism>
<feature type="binding site" evidence="15">
    <location>
        <position position="835"/>
    </location>
    <ligand>
        <name>ATP</name>
        <dbReference type="ChEBI" id="CHEBI:30616"/>
    </ligand>
</feature>
<keyword evidence="8 15" id="KW-0067">ATP-binding</keyword>
<name>A0A024G2U2_9STRA</name>
<keyword evidence="7 15" id="KW-0547">Nucleotide-binding</keyword>
<evidence type="ECO:0000256" key="11">
    <source>
        <dbReference type="ARBA" id="ARBA00022989"/>
    </source>
</evidence>
<dbReference type="GO" id="GO:0045332">
    <property type="term" value="P:phospholipid translocation"/>
    <property type="evidence" value="ECO:0007669"/>
    <property type="project" value="TreeGrafter"/>
</dbReference>
<feature type="binding site" evidence="16">
    <location>
        <position position="406"/>
    </location>
    <ligand>
        <name>Mg(2+)</name>
        <dbReference type="ChEBI" id="CHEBI:18420"/>
    </ligand>
</feature>
<feature type="transmembrane region" description="Helical" evidence="18">
    <location>
        <begin position="335"/>
        <end position="354"/>
    </location>
</feature>
<dbReference type="Pfam" id="PF16209">
    <property type="entry name" value="PhoLip_ATPase_N"/>
    <property type="match status" value="1"/>
</dbReference>
<dbReference type="SUPFAM" id="SSF81653">
    <property type="entry name" value="Calcium ATPase, transduction domain A"/>
    <property type="match status" value="1"/>
</dbReference>
<dbReference type="PROSITE" id="PS00154">
    <property type="entry name" value="ATPASE_E1_E2"/>
    <property type="match status" value="1"/>
</dbReference>
<feature type="region of interest" description="Disordered" evidence="17">
    <location>
        <begin position="2804"/>
        <end position="2824"/>
    </location>
</feature>
<evidence type="ECO:0000256" key="10">
    <source>
        <dbReference type="ARBA" id="ARBA00022967"/>
    </source>
</evidence>
<evidence type="ECO:0000256" key="13">
    <source>
        <dbReference type="ARBA" id="ARBA00034036"/>
    </source>
</evidence>
<dbReference type="GO" id="GO:0012505">
    <property type="term" value="C:endomembrane system"/>
    <property type="evidence" value="ECO:0007669"/>
    <property type="project" value="UniProtKB-SubCell"/>
</dbReference>
<dbReference type="InParanoid" id="A0A024G2U2"/>
<feature type="binding site" evidence="16">
    <location>
        <position position="404"/>
    </location>
    <ligand>
        <name>Mg(2+)</name>
        <dbReference type="ChEBI" id="CHEBI:18420"/>
    </ligand>
</feature>
<dbReference type="SUPFAM" id="SSF81665">
    <property type="entry name" value="Calcium ATPase, transmembrane domain M"/>
    <property type="match status" value="1"/>
</dbReference>
<dbReference type="SFLD" id="SFLDF00027">
    <property type="entry name" value="p-type_atpase"/>
    <property type="match status" value="1"/>
</dbReference>
<dbReference type="InterPro" id="IPR018303">
    <property type="entry name" value="ATPase_P-typ_P_site"/>
</dbReference>
<dbReference type="NCBIfam" id="TIGR01494">
    <property type="entry name" value="ATPase_P-type"/>
    <property type="match status" value="1"/>
</dbReference>
<accession>A0A024G2U2</accession>
<feature type="binding site" evidence="15">
    <location>
        <position position="406"/>
    </location>
    <ligand>
        <name>ATP</name>
        <dbReference type="ChEBI" id="CHEBI:30616"/>
    </ligand>
</feature>
<evidence type="ECO:0000259" key="19">
    <source>
        <dbReference type="SMART" id="SM00382"/>
    </source>
</evidence>
<feature type="binding site" evidence="15">
    <location>
        <position position="517"/>
    </location>
    <ligand>
        <name>ATP</name>
        <dbReference type="ChEBI" id="CHEBI:30616"/>
    </ligand>
</feature>
<evidence type="ECO:0000256" key="1">
    <source>
        <dbReference type="ARBA" id="ARBA00004127"/>
    </source>
</evidence>
<evidence type="ECO:0000256" key="4">
    <source>
        <dbReference type="ARBA" id="ARBA00022448"/>
    </source>
</evidence>
<evidence type="ECO:0000256" key="6">
    <source>
        <dbReference type="ARBA" id="ARBA00022723"/>
    </source>
</evidence>
<feature type="binding site" evidence="15">
    <location>
        <position position="558"/>
    </location>
    <ligand>
        <name>ATP</name>
        <dbReference type="ChEBI" id="CHEBI:30616"/>
    </ligand>
</feature>
<gene>
    <name evidence="20" type="ORF">BN9_019620</name>
</gene>
<keyword evidence="12 18" id="KW-0472">Membrane</keyword>
<feature type="binding site" evidence="15">
    <location>
        <position position="404"/>
    </location>
    <ligand>
        <name>ATP</name>
        <dbReference type="ChEBI" id="CHEBI:30616"/>
    </ligand>
</feature>
<evidence type="ECO:0000256" key="14">
    <source>
        <dbReference type="PIRSR" id="PIRSR606539-1"/>
    </source>
</evidence>
<dbReference type="InterPro" id="IPR023299">
    <property type="entry name" value="ATPase_P-typ_cyto_dom_N"/>
</dbReference>
<dbReference type="InterPro" id="IPR006539">
    <property type="entry name" value="P-type_ATPase_IV"/>
</dbReference>
<evidence type="ECO:0000256" key="12">
    <source>
        <dbReference type="ARBA" id="ARBA00023136"/>
    </source>
</evidence>
<comment type="catalytic activity">
    <reaction evidence="13">
        <text>ATP + H2O + phospholipidSide 1 = ADP + phosphate + phospholipidSide 2.</text>
        <dbReference type="EC" id="7.6.2.1"/>
    </reaction>
</comment>
<evidence type="ECO:0000313" key="20">
    <source>
        <dbReference type="EMBL" id="CCI41178.1"/>
    </source>
</evidence>
<feature type="binding site" evidence="15">
    <location>
        <position position="704"/>
    </location>
    <ligand>
        <name>ATP</name>
        <dbReference type="ChEBI" id="CHEBI:30616"/>
    </ligand>
</feature>
<dbReference type="PANTHER" id="PTHR24092">
    <property type="entry name" value="PROBABLE PHOSPHOLIPID-TRANSPORTING ATPASE"/>
    <property type="match status" value="1"/>
</dbReference>
<dbReference type="InterPro" id="IPR032631">
    <property type="entry name" value="P-type_ATPase_N"/>
</dbReference>
<keyword evidence="9 16" id="KW-0460">Magnesium</keyword>
<reference evidence="20 21" key="1">
    <citation type="submission" date="2012-05" db="EMBL/GenBank/DDBJ databases">
        <title>Recombination and specialization in a pathogen metapopulation.</title>
        <authorList>
            <person name="Gardiner A."/>
            <person name="Kemen E."/>
            <person name="Schultz-Larsen T."/>
            <person name="MacLean D."/>
            <person name="Van Oosterhout C."/>
            <person name="Jones J.D.G."/>
        </authorList>
    </citation>
    <scope>NUCLEOTIDE SEQUENCE [LARGE SCALE GENOMIC DNA]</scope>
    <source>
        <strain evidence="20 21">Ac Nc2</strain>
    </source>
</reference>
<keyword evidence="4" id="KW-0813">Transport</keyword>
<keyword evidence="5 18" id="KW-0812">Transmembrane</keyword>
<dbReference type="PRINTS" id="PR00119">
    <property type="entry name" value="CATATPASE"/>
</dbReference>
<feature type="active site" description="4-aspartylphosphate intermediate" evidence="14">
    <location>
        <position position="404"/>
    </location>
</feature>
<dbReference type="InterPro" id="IPR027417">
    <property type="entry name" value="P-loop_NTPase"/>
</dbReference>
<dbReference type="GO" id="GO:0140326">
    <property type="term" value="F:ATPase-coupled intramembrane lipid transporter activity"/>
    <property type="evidence" value="ECO:0007669"/>
    <property type="project" value="UniProtKB-EC"/>
</dbReference>
<feature type="transmembrane region" description="Helical" evidence="18">
    <location>
        <begin position="885"/>
        <end position="905"/>
    </location>
</feature>
<feature type="binding site" evidence="15">
    <location>
        <position position="810"/>
    </location>
    <ligand>
        <name>ATP</name>
        <dbReference type="ChEBI" id="CHEBI:30616"/>
    </ligand>
</feature>
<dbReference type="STRING" id="65357.A0A024G2U2"/>
<evidence type="ECO:0000256" key="18">
    <source>
        <dbReference type="SAM" id="Phobius"/>
    </source>
</evidence>
<evidence type="ECO:0000256" key="7">
    <source>
        <dbReference type="ARBA" id="ARBA00022741"/>
    </source>
</evidence>
<sequence length="2853" mass="321333">MHRRSKVRDIDKPQRPHRVVYLGLSDENTALRYCDNNVVTSKYTVVSFLPKFLFETFRKLPNIYFLCVSILQSIPEISTTAGVPSTLPSLMFIIMIDAVFAILEDRKRHQADNIANARLTDVFDRNERVFKLKRWSNVVVGDIIKVDNRVIAPADIVILATYRSPDAITTGLCYVETKSLDGETNLKIRNAMKITMFDSDNVESLQKLRGRIECEHPNNKINTFQGVLILDSGEKQPITHENTILRGCILRNSKWVYGLVFNTGKDTKIMQGMSAVTAKMSTMDHLLNRYILLMLLILLTCSILGATGCINWNENGLLAWYLYTTSSTKSGRENWITMLSYYFLLMYQFIPISLNVSMSMVKFLQAQFIQWDSHIYHESTDSPALVRSMSLNEELGQISFIFTDKTGTLTCNVMDFRKCSIAGVSYGHGTTEIGLAAKNRAGGTTSIQCLEEQRGSSTKHVNFDGPELFTAIRGEAGEKQRKNIEKFFTHLSICHSVTPEVIEGSDIVTFSASSPDEQALVAGASYFGYQFVGRTPGTVQLRFQGVPEEFDILEVFAFTSTRARMSTIVRHPDGLIVLYTKGADSALYPRLERSGSYQALQQVTQQHINEYAEEGLRTLIIAMREIDPEYYKEWSKRFYLAKNDLVAIERQREELDNDIDDCMNEIEANLKLLGATAIEDRLQQGVPRTLSRLSAAGIKTWVLTGDKEETAINIGYACQLLTNDMKIIIMNSRRYLTSLAIREELDAQIDARIAELNASKARKEKLKKMGFIIDGETLAHILKDDNKSVLATLSQFCTVVIACRVSPSQKAEVVALIKKAIPSARTLSIGDGANDVPMIQEAHIGVGISGQEGLQAVNSSDYAIAQFRFLERLILVHGRRNYKRLATLALYIFYKNILLTMGQFWHTCYNGFSGQKLFLEAGVQIYNIMLTSFPVILLSVLDQDVVDQLALDHPLLYYSGLRGSELNNRVFVGWVLDAFFQSAVITFGTFMSYGNFGRDIPANDIRSLISFHTTLGSSCKTVHNQEKLLINPSRMLRYPCFAHEGTTIKEDINTAWGNASKRDRDMRFDPVMQGVLARFYDAAKPYDSEMLPYQEYVAFYQRVALALFTNISIDVAQEIAAQDWLYDNPPGEAADLSLPKAKLIAFEPFALSMHELAQLVLPINSPRSFFISFYRELERSLFIIPEICLCSINRVNHICEAFQQNSTIFSGQSTPVEGKTASKRSLKHCIYGSRKSEPEYSQHVLQHLNENHKDEEGMKSGITGYSNGYSQILDSTEALVHILRVSDQAMLLPNITDDWDIEEAKISTLLTQQATVIAVVGPTGSGKSTVAKYLAKYFGFVLCSIETAVTNLMAKYGNEARKRFLEKKGITYDLDGNDEKGIDEKPDDFDVETSNMCEILEQLLSGGALSKFELIDIQMRYAQQILQSENIGVVLDDLDLSESCEVKCNYLVSLHGNDNVSAQKMHRMVLNSVDGEHYIPKELALSTPTCQKVHHVGETAKGGYIADNHNPIHEKIMSSGGVRLIQEECELANCSFRNLTPIGGFSAGTSLRSDENVTWSQSSVYCNNGTTRIPILVTQPISTILEQCILEIHRNLLGISNLVIPRKALSITLPDDIIESSRTDQVIWLLQSGNEIDSLDAESNAWKSKQRTLSKRWKQFCPVSFDRNNGQSAVNGDPAYSAYLHGHIYMLASEEFRVKFCLHPEKYLGHNPAKEYVTPSRILLGMGSDDLEIIGKIARSLEIDRIINVAAILETMSSLDRALSERLLEGQIIPYDEILFHISSTLLGLNSWLLFGLPPTPSVIETLTNHKVQIDAILLLDDSNNATDSQSLVLDYKENGQVCDVPIKVVHWESESINNVLICIRQAFNPFLPQSHVDTLQDGTFNDKDRHQYVQNAIASFSLGDTKTQTETVLLELSADNPNPPSAIRCHAKQQMLGETGLFCPVAWKTLKELVQSGPDHLVTVDGYHYCLSGPEALEAFIRNPFDYVPSSFIDTDTVQFVPWILLLNIPRSYLGERLVELCGKTFLLQEIEYGRVKKTYREKLLVNSLKDPESRSDEEILFLKSIEEAIFTTIAQGRLTSSIKPIIVALQDTMCEVGEISIDRVVNSITEYKLSSAPMLVISLNIAQETFIEQQLMEWKKSISSKNGRIDTTSLSVSKAHEHTDLDSADVDVNNLESLEREKLDTKYQEGISVHNGILERLGIRGIAILPISLANETIRQSIDKVKYFINNLHERKSSLLQRCEVLTYQEMLDELIMGRSIISNYNTTCPLTFLCGAKHDESSFKCVNYRNRLYFPDGEHNLKRFVANPATYVYISNRIGESAHVRLQCCIVGPPKMGKTTLALDLASHYDLVYVSPHTAVAWIQRYSKHTLLGSYLTQNVDSWPASVLYIAIMHRICAGDCQSRGWVLDDFFLNDEEWEQTKRINYEINGAFPSVMFYLKRKDNCCNAYSKLTSFYTMAFGAFHLQQLISMKDSASSSWKILDKAKQKLDSYLRLRREYNRVMSTSKAKGPVGMYGVLLHQKTVEDNLNENVQLFCPVELTKRCLFASYMTDRRHIVQYNGSYYFCANKENLETFLQNADKILGTISDQEDIKSLVSSPPIDFSITSLFMDLNSKDAEFKGFCPVTLELAQTGIKKETAEQWKHLVKGSDFHRASFCGKVYLFASEMQKQRFLFEPHRYIYQKLPHKLPPSVRQPVACSKACVSHYEQELDVPIQKAMLLIGKERPKLPGTSTKASACILLGLMLKTDYSAISEKTRTRYQKAMGEFKLDCGLLEVLKSAISSQMFCGAGINLIRAVRSSGDSSTNVSTSTESTTMIRSDSHETQEIRKRFDLLLSESAEPSRLVRYIIA</sequence>
<comment type="cofactor">
    <cofactor evidence="16">
        <name>Mg(2+)</name>
        <dbReference type="ChEBI" id="CHEBI:18420"/>
    </cofactor>
</comment>
<dbReference type="GO" id="GO:0016887">
    <property type="term" value="F:ATP hydrolysis activity"/>
    <property type="evidence" value="ECO:0007669"/>
    <property type="project" value="InterPro"/>
</dbReference>
<dbReference type="SFLD" id="SFLDS00003">
    <property type="entry name" value="Haloacid_Dehalogenase"/>
    <property type="match status" value="1"/>
</dbReference>
<evidence type="ECO:0000256" key="3">
    <source>
        <dbReference type="ARBA" id="ARBA00012189"/>
    </source>
</evidence>
<dbReference type="Gene3D" id="2.70.150.10">
    <property type="entry name" value="Calcium-transporting ATPase, cytoplasmic transduction domain A"/>
    <property type="match status" value="1"/>
</dbReference>
<feature type="binding site" evidence="15">
    <location>
        <position position="804"/>
    </location>
    <ligand>
        <name>ATP</name>
        <dbReference type="ChEBI" id="CHEBI:30616"/>
    </ligand>
</feature>
<proteinExistence type="inferred from homology"/>
<feature type="binding site" evidence="15">
    <location>
        <position position="617"/>
    </location>
    <ligand>
        <name>ATP</name>
        <dbReference type="ChEBI" id="CHEBI:30616"/>
    </ligand>
</feature>
<feature type="binding site" evidence="15">
    <location>
        <position position="581"/>
    </location>
    <ligand>
        <name>ATP</name>
        <dbReference type="ChEBI" id="CHEBI:30616"/>
    </ligand>
</feature>
<dbReference type="SUPFAM" id="SSF81660">
    <property type="entry name" value="Metal cation-transporting ATPase, ATP-binding domain N"/>
    <property type="match status" value="1"/>
</dbReference>
<feature type="binding site" evidence="15">
    <location>
        <position position="706"/>
    </location>
    <ligand>
        <name>ATP</name>
        <dbReference type="ChEBI" id="CHEBI:30616"/>
    </ligand>
</feature>
<feature type="binding site" evidence="16">
    <location>
        <position position="831"/>
    </location>
    <ligand>
        <name>Mg(2+)</name>
        <dbReference type="ChEBI" id="CHEBI:18420"/>
    </ligand>
</feature>
<evidence type="ECO:0000256" key="5">
    <source>
        <dbReference type="ARBA" id="ARBA00022692"/>
    </source>
</evidence>
<feature type="domain" description="AAA+ ATPase" evidence="19">
    <location>
        <begin position="1313"/>
        <end position="1633"/>
    </location>
</feature>
<dbReference type="Pfam" id="PF16212">
    <property type="entry name" value="PhoLip_ATPase_C"/>
    <property type="match status" value="1"/>
</dbReference>
<dbReference type="InterPro" id="IPR036412">
    <property type="entry name" value="HAD-like_sf"/>
</dbReference>
<dbReference type="InterPro" id="IPR003593">
    <property type="entry name" value="AAA+_ATPase"/>
</dbReference>
<dbReference type="Pfam" id="PF13246">
    <property type="entry name" value="Cation_ATPase"/>
    <property type="match status" value="1"/>
</dbReference>
<dbReference type="InterPro" id="IPR023298">
    <property type="entry name" value="ATPase_P-typ_TM_dom_sf"/>
</dbReference>
<feature type="transmembrane region" description="Helical" evidence="18">
    <location>
        <begin position="971"/>
        <end position="993"/>
    </location>
</feature>
<comment type="similarity">
    <text evidence="2">Belongs to the cation transport ATPase (P-type) (TC 3.A.3) family. Type IV subfamily.</text>
</comment>
<comment type="subcellular location">
    <subcellularLocation>
        <location evidence="1">Endomembrane system</location>
        <topology evidence="1">Multi-pass membrane protein</topology>
    </subcellularLocation>
</comment>
<dbReference type="SMART" id="SM00382">
    <property type="entry name" value="AAA"/>
    <property type="match status" value="1"/>
</dbReference>
<evidence type="ECO:0000256" key="17">
    <source>
        <dbReference type="SAM" id="MobiDB-lite"/>
    </source>
</evidence>
<dbReference type="InterPro" id="IPR044492">
    <property type="entry name" value="P_typ_ATPase_HD_dom"/>
</dbReference>
<dbReference type="InterPro" id="IPR001757">
    <property type="entry name" value="P_typ_ATPase"/>
</dbReference>
<evidence type="ECO:0000313" key="21">
    <source>
        <dbReference type="Proteomes" id="UP000053237"/>
    </source>
</evidence>
<dbReference type="Proteomes" id="UP000053237">
    <property type="component" value="Unassembled WGS sequence"/>
</dbReference>
<dbReference type="EMBL" id="CAIX01000016">
    <property type="protein sequence ID" value="CCI41178.1"/>
    <property type="molecule type" value="Genomic_DNA"/>
</dbReference>
<dbReference type="SUPFAM" id="SSF52540">
    <property type="entry name" value="P-loop containing nucleoside triphosphate hydrolases"/>
    <property type="match status" value="2"/>
</dbReference>
<dbReference type="Gene3D" id="3.40.50.300">
    <property type="entry name" value="P-loop containing nucleotide triphosphate hydrolases"/>
    <property type="match status" value="2"/>
</dbReference>
<comment type="caution">
    <text evidence="20">The sequence shown here is derived from an EMBL/GenBank/DDBJ whole genome shotgun (WGS) entry which is preliminary data.</text>
</comment>
<evidence type="ECO:0000256" key="9">
    <source>
        <dbReference type="ARBA" id="ARBA00022842"/>
    </source>
</evidence>
<dbReference type="SFLD" id="SFLDG00002">
    <property type="entry name" value="C1.7:_P-type_atpase_like"/>
    <property type="match status" value="1"/>
</dbReference>
<dbReference type="GO" id="GO:0000287">
    <property type="term" value="F:magnesium ion binding"/>
    <property type="evidence" value="ECO:0007669"/>
    <property type="project" value="InterPro"/>
</dbReference>
<dbReference type="OrthoDB" id="377733at2759"/>
<dbReference type="FunFam" id="3.40.50.1000:FF:000014">
    <property type="entry name" value="Phospholipid-transporting ATPase"/>
    <property type="match status" value="1"/>
</dbReference>
<keyword evidence="21" id="KW-1185">Reference proteome</keyword>
<dbReference type="InterPro" id="IPR032630">
    <property type="entry name" value="P_typ_ATPase_c"/>
</dbReference>
<evidence type="ECO:0000256" key="2">
    <source>
        <dbReference type="ARBA" id="ARBA00008109"/>
    </source>
</evidence>
<dbReference type="NCBIfam" id="TIGR01652">
    <property type="entry name" value="ATPase-Plipid"/>
    <property type="match status" value="1"/>
</dbReference>
<dbReference type="PANTHER" id="PTHR24092:SF180">
    <property type="entry name" value="PHOSPHOLIPID-TRANSPORTING ATPASE DNF1-RELATED"/>
    <property type="match status" value="1"/>
</dbReference>
<protein>
    <recommendedName>
        <fullName evidence="3">P-type phospholipid transporter</fullName>
        <ecNumber evidence="3">7.6.2.1</ecNumber>
    </recommendedName>
</protein>
<feature type="binding site" evidence="15">
    <location>
        <position position="834"/>
    </location>
    <ligand>
        <name>ATP</name>
        <dbReference type="ChEBI" id="CHEBI:30616"/>
    </ligand>
</feature>
<dbReference type="Gene3D" id="3.40.1110.10">
    <property type="entry name" value="Calcium-transporting ATPase, cytoplasmic domain N"/>
    <property type="match status" value="1"/>
</dbReference>
<feature type="binding site" evidence="15">
    <location>
        <position position="405"/>
    </location>
    <ligand>
        <name>ATP</name>
        <dbReference type="ChEBI" id="CHEBI:30616"/>
    </ligand>
</feature>
<keyword evidence="10" id="KW-1278">Translocase</keyword>
<feature type="transmembrane region" description="Helical" evidence="18">
    <location>
        <begin position="290"/>
        <end position="313"/>
    </location>
</feature>
<keyword evidence="6 16" id="KW-0479">Metal-binding</keyword>
<dbReference type="SUPFAM" id="SSF56784">
    <property type="entry name" value="HAD-like"/>
    <property type="match status" value="1"/>
</dbReference>
<dbReference type="EC" id="7.6.2.1" evidence="3"/>
<evidence type="ECO:0000256" key="16">
    <source>
        <dbReference type="PIRSR" id="PIRSR606539-3"/>
    </source>
</evidence>
<evidence type="ECO:0000256" key="8">
    <source>
        <dbReference type="ARBA" id="ARBA00022840"/>
    </source>
</evidence>
<dbReference type="InterPro" id="IPR008250">
    <property type="entry name" value="ATPase_P-typ_transduc_dom_A_sf"/>
</dbReference>
<feature type="compositionally biased region" description="Low complexity" evidence="17">
    <location>
        <begin position="2804"/>
        <end position="2818"/>
    </location>
</feature>
<feature type="binding site" evidence="15">
    <location>
        <position position="705"/>
    </location>
    <ligand>
        <name>ATP</name>
        <dbReference type="ChEBI" id="CHEBI:30616"/>
    </ligand>
</feature>
<dbReference type="GO" id="GO:0005886">
    <property type="term" value="C:plasma membrane"/>
    <property type="evidence" value="ECO:0007669"/>
    <property type="project" value="TreeGrafter"/>
</dbReference>
<dbReference type="Gene3D" id="3.40.50.1000">
    <property type="entry name" value="HAD superfamily/HAD-like"/>
    <property type="match status" value="1"/>
</dbReference>